<protein>
    <submittedName>
        <fullName evidence="2">Uncharacterized protein</fullName>
    </submittedName>
</protein>
<evidence type="ECO:0000313" key="1">
    <source>
        <dbReference type="EMBL" id="AMJ40983.1"/>
    </source>
</evidence>
<dbReference type="AlphaFoldDB" id="A0A0X1U7S6"/>
<reference evidence="3" key="2">
    <citation type="submission" date="2016-01" db="EMBL/GenBank/DDBJ databases">
        <authorList>
            <person name="Poehlein A."/>
            <person name="Schlien K."/>
            <person name="Gottschalk G."/>
            <person name="Buckel W."/>
            <person name="Daniel R."/>
        </authorList>
    </citation>
    <scope>NUCLEOTIDE SEQUENCE [LARGE SCALE GENOMIC DNA]</scope>
    <source>
        <strain evidence="3">X2</strain>
    </source>
</reference>
<proteinExistence type="predicted"/>
<name>A0A0X1U7S6_ANAPI</name>
<reference evidence="1 3" key="1">
    <citation type="journal article" date="2016" name="Genome Announc.">
        <title>Complete Genome Sequence of the Amino Acid-Fermenting Clostridium propionicum X2 (DSM 1682).</title>
        <authorList>
            <person name="Poehlein A."/>
            <person name="Schlien K."/>
            <person name="Chowdhury N.P."/>
            <person name="Gottschalk G."/>
            <person name="Buckel W."/>
            <person name="Daniel R."/>
        </authorList>
    </citation>
    <scope>NUCLEOTIDE SEQUENCE [LARGE SCALE GENOMIC DNA]</scope>
    <source>
        <strain evidence="1 3">X2</strain>
    </source>
</reference>
<organism evidence="2 4">
    <name type="scientific">Anaerotignum propionicum DSM 1682</name>
    <dbReference type="NCBI Taxonomy" id="991789"/>
    <lineage>
        <taxon>Bacteria</taxon>
        <taxon>Bacillati</taxon>
        <taxon>Bacillota</taxon>
        <taxon>Clostridia</taxon>
        <taxon>Lachnospirales</taxon>
        <taxon>Anaerotignaceae</taxon>
        <taxon>Anaerotignum</taxon>
    </lineage>
</organism>
<dbReference type="Proteomes" id="UP000184204">
    <property type="component" value="Unassembled WGS sequence"/>
</dbReference>
<dbReference type="RefSeq" id="WP_066049453.1">
    <property type="nucleotide sequence ID" value="NZ_CP014223.1"/>
</dbReference>
<accession>A0A0X1U7S6</accession>
<evidence type="ECO:0000313" key="2">
    <source>
        <dbReference type="EMBL" id="SHE60435.1"/>
    </source>
</evidence>
<gene>
    <name evidence="1" type="ORF">CPRO_13900</name>
    <name evidence="2" type="ORF">SAMN02745151_01201</name>
</gene>
<evidence type="ECO:0000313" key="4">
    <source>
        <dbReference type="Proteomes" id="UP000184204"/>
    </source>
</evidence>
<reference evidence="4" key="4">
    <citation type="submission" date="2016-11" db="EMBL/GenBank/DDBJ databases">
        <authorList>
            <person name="Jaros S."/>
            <person name="Januszkiewicz K."/>
            <person name="Wedrychowicz H."/>
        </authorList>
    </citation>
    <scope>NUCLEOTIDE SEQUENCE [LARGE SCALE GENOMIC DNA]</scope>
    <source>
        <strain evidence="4">DSM 1682</strain>
    </source>
</reference>
<dbReference type="OrthoDB" id="9802430at2"/>
<dbReference type="KEGG" id="cpro:CPRO_13900"/>
<keyword evidence="3" id="KW-1185">Reference proteome</keyword>
<dbReference type="EMBL" id="CP014223">
    <property type="protein sequence ID" value="AMJ40983.1"/>
    <property type="molecule type" value="Genomic_DNA"/>
</dbReference>
<dbReference type="EMBL" id="FQUA01000004">
    <property type="protein sequence ID" value="SHE60435.1"/>
    <property type="molecule type" value="Genomic_DNA"/>
</dbReference>
<dbReference type="Proteomes" id="UP000068026">
    <property type="component" value="Chromosome"/>
</dbReference>
<sequence length="114" mass="12981">MSESFNFKAILLNDLKETFFLTEEFSERHMVNGTEMDVLLDDYELMERKGSRKENEHFDGIFSADVLMYVKAEDFGVSPKVGALLILDGSKVYRVREVTEEMGVYALALGANKV</sequence>
<evidence type="ECO:0000313" key="3">
    <source>
        <dbReference type="Proteomes" id="UP000068026"/>
    </source>
</evidence>
<reference evidence="2" key="3">
    <citation type="submission" date="2016-11" db="EMBL/GenBank/DDBJ databases">
        <authorList>
            <person name="Varghese N."/>
            <person name="Submissions S."/>
        </authorList>
    </citation>
    <scope>NUCLEOTIDE SEQUENCE</scope>
    <source>
        <strain evidence="2">DSM 1682</strain>
    </source>
</reference>